<evidence type="ECO:0000256" key="3">
    <source>
        <dbReference type="ARBA" id="ARBA00023163"/>
    </source>
</evidence>
<evidence type="ECO:0000313" key="5">
    <source>
        <dbReference type="EMBL" id="MDI5966949.1"/>
    </source>
</evidence>
<comment type="caution">
    <text evidence="5">The sequence shown here is derived from an EMBL/GenBank/DDBJ whole genome shotgun (WGS) entry which is preliminary data.</text>
</comment>
<dbReference type="Proteomes" id="UP001156398">
    <property type="component" value="Unassembled WGS sequence"/>
</dbReference>
<reference evidence="5 6" key="1">
    <citation type="submission" date="2023-05" db="EMBL/GenBank/DDBJ databases">
        <title>Streptantibioticus silvisoli sp. nov., acidotolerant actinomycetes 1 from pine litter.</title>
        <authorList>
            <person name="Swiecimska M."/>
            <person name="Golinska P."/>
            <person name="Sangal V."/>
            <person name="Wachnowicz B."/>
            <person name="Goodfellow M."/>
        </authorList>
    </citation>
    <scope>NUCLEOTIDE SEQUENCE [LARGE SCALE GENOMIC DNA]</scope>
    <source>
        <strain evidence="5 6">SL54</strain>
    </source>
</reference>
<dbReference type="SMART" id="SM00418">
    <property type="entry name" value="HTH_ARSR"/>
    <property type="match status" value="1"/>
</dbReference>
<keyword evidence="6" id="KW-1185">Reference proteome</keyword>
<dbReference type="EMBL" id="JAAGKO020000065">
    <property type="protein sequence ID" value="MDI5966949.1"/>
    <property type="molecule type" value="Genomic_DNA"/>
</dbReference>
<proteinExistence type="predicted"/>
<dbReference type="PRINTS" id="PR00778">
    <property type="entry name" value="HTHARSR"/>
</dbReference>
<dbReference type="PANTHER" id="PTHR33154">
    <property type="entry name" value="TRANSCRIPTIONAL REGULATOR, ARSR FAMILY"/>
    <property type="match status" value="1"/>
</dbReference>
<dbReference type="Gene3D" id="1.10.10.10">
    <property type="entry name" value="Winged helix-like DNA-binding domain superfamily/Winged helix DNA-binding domain"/>
    <property type="match status" value="1"/>
</dbReference>
<dbReference type="InterPro" id="IPR051081">
    <property type="entry name" value="HTH_MetalResp_TranReg"/>
</dbReference>
<evidence type="ECO:0000313" key="6">
    <source>
        <dbReference type="Proteomes" id="UP001156398"/>
    </source>
</evidence>
<accession>A0ABT6W9H2</accession>
<protein>
    <submittedName>
        <fullName evidence="5">Helix-turn-helix transcriptional regulator</fullName>
    </submittedName>
</protein>
<organism evidence="5 6">
    <name type="scientific">Streptantibioticus silvisoli</name>
    <dbReference type="NCBI Taxonomy" id="2705255"/>
    <lineage>
        <taxon>Bacteria</taxon>
        <taxon>Bacillati</taxon>
        <taxon>Actinomycetota</taxon>
        <taxon>Actinomycetes</taxon>
        <taxon>Kitasatosporales</taxon>
        <taxon>Streptomycetaceae</taxon>
        <taxon>Streptantibioticus</taxon>
    </lineage>
</organism>
<dbReference type="PANTHER" id="PTHR33154:SF12">
    <property type="entry name" value="TRANSCRIPTIONAL REGULATORY PROTEIN"/>
    <property type="match status" value="1"/>
</dbReference>
<keyword evidence="2" id="KW-0238">DNA-binding</keyword>
<evidence type="ECO:0000259" key="4">
    <source>
        <dbReference type="PROSITE" id="PS50987"/>
    </source>
</evidence>
<evidence type="ECO:0000256" key="1">
    <source>
        <dbReference type="ARBA" id="ARBA00023015"/>
    </source>
</evidence>
<dbReference type="InterPro" id="IPR036390">
    <property type="entry name" value="WH_DNA-bd_sf"/>
</dbReference>
<dbReference type="InterPro" id="IPR036388">
    <property type="entry name" value="WH-like_DNA-bd_sf"/>
</dbReference>
<dbReference type="PROSITE" id="PS50987">
    <property type="entry name" value="HTH_ARSR_2"/>
    <property type="match status" value="1"/>
</dbReference>
<sequence length="120" mass="12825">MPLRSTSAATPSRQLDHPEPADIRLEEVLHACADPMRLRIIQALAADAAAACGEIGLACSKSTATYHFRVLREAGVITQRYQGTAKVNELRRADLDAVFPGLLDALLASATAQAGRTREA</sequence>
<dbReference type="RefSeq" id="WP_271325662.1">
    <property type="nucleotide sequence ID" value="NZ_JAAGKO020000065.1"/>
</dbReference>
<gene>
    <name evidence="5" type="ORF">POF43_030180</name>
</gene>
<keyword evidence="1" id="KW-0805">Transcription regulation</keyword>
<name>A0ABT6W9H2_9ACTN</name>
<dbReference type="InterPro" id="IPR001845">
    <property type="entry name" value="HTH_ArsR_DNA-bd_dom"/>
</dbReference>
<feature type="domain" description="HTH arsR-type" evidence="4">
    <location>
        <begin position="17"/>
        <end position="110"/>
    </location>
</feature>
<dbReference type="Pfam" id="PF12840">
    <property type="entry name" value="HTH_20"/>
    <property type="match status" value="1"/>
</dbReference>
<keyword evidence="3" id="KW-0804">Transcription</keyword>
<evidence type="ECO:0000256" key="2">
    <source>
        <dbReference type="ARBA" id="ARBA00023125"/>
    </source>
</evidence>
<dbReference type="SUPFAM" id="SSF46785">
    <property type="entry name" value="Winged helix' DNA-binding domain"/>
    <property type="match status" value="1"/>
</dbReference>